<dbReference type="SUPFAM" id="SSF103481">
    <property type="entry name" value="Multidrug resistance efflux transporter EmrE"/>
    <property type="match status" value="1"/>
</dbReference>
<dbReference type="InterPro" id="IPR037185">
    <property type="entry name" value="EmrE-like"/>
</dbReference>
<comment type="caution">
    <text evidence="9">The sequence shown here is derived from an EMBL/GenBank/DDBJ whole genome shotgun (WGS) entry which is preliminary data.</text>
</comment>
<accession>A0AAV5MWN5</accession>
<dbReference type="Proteomes" id="UP001058124">
    <property type="component" value="Unassembled WGS sequence"/>
</dbReference>
<evidence type="ECO:0000313" key="9">
    <source>
        <dbReference type="EMBL" id="GKX54236.1"/>
    </source>
</evidence>
<keyword evidence="10" id="KW-1185">Reference proteome</keyword>
<dbReference type="AlphaFoldDB" id="A0AAV5MWN5"/>
<keyword evidence="5 7" id="KW-1133">Transmembrane helix</keyword>
<evidence type="ECO:0000256" key="3">
    <source>
        <dbReference type="ARBA" id="ARBA00022475"/>
    </source>
</evidence>
<feature type="transmembrane region" description="Helical" evidence="7">
    <location>
        <begin position="68"/>
        <end position="89"/>
    </location>
</feature>
<protein>
    <submittedName>
        <fullName evidence="9">Membrane protein</fullName>
    </submittedName>
</protein>
<keyword evidence="3" id="KW-1003">Cell membrane</keyword>
<feature type="transmembrane region" description="Helical" evidence="7">
    <location>
        <begin position="123"/>
        <end position="141"/>
    </location>
</feature>
<evidence type="ECO:0000256" key="5">
    <source>
        <dbReference type="ARBA" id="ARBA00022989"/>
    </source>
</evidence>
<sequence length="142" mass="14789">MSTWLIYALLSALAAAMVAIFGKIGLQHLDANTATAVRSVVMAVFLIGVVVAQGKTSLINDIMADRKALLFIVLSGVAGALSWLFYFMAIKYGTVSQVAPIDKLSVVFAVILAVILFGEKVSLYAGIGIGMIAIGALLVALG</sequence>
<feature type="domain" description="EamA" evidence="8">
    <location>
        <begin position="3"/>
        <end position="140"/>
    </location>
</feature>
<feature type="transmembrane region" description="Helical" evidence="7">
    <location>
        <begin position="101"/>
        <end position="117"/>
    </location>
</feature>
<evidence type="ECO:0000256" key="7">
    <source>
        <dbReference type="SAM" id="Phobius"/>
    </source>
</evidence>
<evidence type="ECO:0000313" key="10">
    <source>
        <dbReference type="Proteomes" id="UP001058124"/>
    </source>
</evidence>
<comment type="subcellular location">
    <subcellularLocation>
        <location evidence="1">Cell membrane</location>
        <topology evidence="1">Multi-pass membrane protein</topology>
    </subcellularLocation>
</comment>
<dbReference type="Gene3D" id="1.10.3730.20">
    <property type="match status" value="1"/>
</dbReference>
<dbReference type="EMBL" id="BRLH01000001">
    <property type="protein sequence ID" value="GKX54236.1"/>
    <property type="molecule type" value="Genomic_DNA"/>
</dbReference>
<gene>
    <name evidence="9" type="ORF">SOASR030_03480</name>
</gene>
<reference evidence="9" key="1">
    <citation type="submission" date="2022-06" db="EMBL/GenBank/DDBJ databases">
        <title>Draft genome sequences of Leminorella grimontii str. JCM5902.</title>
        <authorList>
            <person name="Wakabayashi Y."/>
            <person name="Kojima K."/>
        </authorList>
    </citation>
    <scope>NUCLEOTIDE SEQUENCE</scope>
    <source>
        <strain evidence="9">JCM 5902</strain>
    </source>
</reference>
<organism evidence="9 10">
    <name type="scientific">Leminorella grimontii</name>
    <dbReference type="NCBI Taxonomy" id="82981"/>
    <lineage>
        <taxon>Bacteria</taxon>
        <taxon>Pseudomonadati</taxon>
        <taxon>Pseudomonadota</taxon>
        <taxon>Gammaproteobacteria</taxon>
        <taxon>Enterobacterales</taxon>
        <taxon>Budviciaceae</taxon>
        <taxon>Leminorella</taxon>
    </lineage>
</organism>
<dbReference type="RefSeq" id="WP_027272823.1">
    <property type="nucleotide sequence ID" value="NZ_BRLH01000001.1"/>
</dbReference>
<proteinExistence type="inferred from homology"/>
<keyword evidence="4 7" id="KW-0812">Transmembrane</keyword>
<evidence type="ECO:0000259" key="8">
    <source>
        <dbReference type="Pfam" id="PF00892"/>
    </source>
</evidence>
<comment type="similarity">
    <text evidence="2">Belongs to the EamA transporter family.</text>
</comment>
<keyword evidence="6 7" id="KW-0472">Membrane</keyword>
<dbReference type="InterPro" id="IPR000620">
    <property type="entry name" value="EamA_dom"/>
</dbReference>
<evidence type="ECO:0000256" key="4">
    <source>
        <dbReference type="ARBA" id="ARBA00022692"/>
    </source>
</evidence>
<evidence type="ECO:0000256" key="1">
    <source>
        <dbReference type="ARBA" id="ARBA00004651"/>
    </source>
</evidence>
<name>A0AAV5MWN5_9GAMM</name>
<dbReference type="PANTHER" id="PTHR22911:SF137">
    <property type="entry name" value="SOLUTE CARRIER FAMILY 35 MEMBER G2-RELATED"/>
    <property type="match status" value="1"/>
</dbReference>
<dbReference type="Pfam" id="PF00892">
    <property type="entry name" value="EamA"/>
    <property type="match status" value="1"/>
</dbReference>
<dbReference type="GO" id="GO:0016020">
    <property type="term" value="C:membrane"/>
    <property type="evidence" value="ECO:0007669"/>
    <property type="project" value="InterPro"/>
</dbReference>
<evidence type="ECO:0000256" key="2">
    <source>
        <dbReference type="ARBA" id="ARBA00007362"/>
    </source>
</evidence>
<feature type="transmembrane region" description="Helical" evidence="7">
    <location>
        <begin position="6"/>
        <end position="24"/>
    </location>
</feature>
<feature type="transmembrane region" description="Helical" evidence="7">
    <location>
        <begin position="36"/>
        <end position="56"/>
    </location>
</feature>
<dbReference type="PANTHER" id="PTHR22911">
    <property type="entry name" value="ACYL-MALONYL CONDENSING ENZYME-RELATED"/>
    <property type="match status" value="1"/>
</dbReference>
<evidence type="ECO:0000256" key="6">
    <source>
        <dbReference type="ARBA" id="ARBA00023136"/>
    </source>
</evidence>